<name>A0A9X3LJR7_9CORY</name>
<evidence type="ECO:0000313" key="3">
    <source>
        <dbReference type="Proteomes" id="UP001146469"/>
    </source>
</evidence>
<evidence type="ECO:0000313" key="2">
    <source>
        <dbReference type="EMBL" id="MCZ9289437.1"/>
    </source>
</evidence>
<feature type="transmembrane region" description="Helical" evidence="1">
    <location>
        <begin position="197"/>
        <end position="217"/>
    </location>
</feature>
<feature type="transmembrane region" description="Helical" evidence="1">
    <location>
        <begin position="151"/>
        <end position="176"/>
    </location>
</feature>
<feature type="transmembrane region" description="Helical" evidence="1">
    <location>
        <begin position="38"/>
        <end position="60"/>
    </location>
</feature>
<evidence type="ECO:0008006" key="4">
    <source>
        <dbReference type="Google" id="ProtNLM"/>
    </source>
</evidence>
<dbReference type="RefSeq" id="WP_035005559.1">
    <property type="nucleotide sequence ID" value="NZ_JAKMUT010000003.1"/>
</dbReference>
<gene>
    <name evidence="2" type="ORF">L8V00_04330</name>
</gene>
<keyword evidence="1" id="KW-0472">Membrane</keyword>
<reference evidence="2" key="1">
    <citation type="submission" date="2022-02" db="EMBL/GenBank/DDBJ databases">
        <title>Corynebacterium sp. from urogenital microbiome.</title>
        <authorList>
            <person name="Cappelli E.A."/>
            <person name="Ribeiro T.G."/>
            <person name="Peixe L."/>
        </authorList>
    </citation>
    <scope>NUCLEOTIDE SEQUENCE</scope>
    <source>
        <strain evidence="2">C8Ua_174</strain>
    </source>
</reference>
<comment type="caution">
    <text evidence="2">The sequence shown here is derived from an EMBL/GenBank/DDBJ whole genome shotgun (WGS) entry which is preliminary data.</text>
</comment>
<proteinExistence type="predicted"/>
<organism evidence="2 3">
    <name type="scientific">Corynebacterium evansiae</name>
    <dbReference type="NCBI Taxonomy" id="2913499"/>
    <lineage>
        <taxon>Bacteria</taxon>
        <taxon>Bacillati</taxon>
        <taxon>Actinomycetota</taxon>
        <taxon>Actinomycetes</taxon>
        <taxon>Mycobacteriales</taxon>
        <taxon>Corynebacteriaceae</taxon>
        <taxon>Corynebacterium</taxon>
    </lineage>
</organism>
<accession>A0A9X3LJR7</accession>
<evidence type="ECO:0000256" key="1">
    <source>
        <dbReference type="SAM" id="Phobius"/>
    </source>
</evidence>
<feature type="transmembrane region" description="Helical" evidence="1">
    <location>
        <begin position="72"/>
        <end position="92"/>
    </location>
</feature>
<keyword evidence="1" id="KW-1133">Transmembrane helix</keyword>
<sequence length="218" mass="22854">MLHAVSFALADSVNVLLIGVLFAVAVMHPKPRRYAPIAAVLVAGDWFGVFLLSLAVLLLFNGISDAVQTALASPIFGLVLIAVGLLSAFLTLRGGDPTPMINRLARPLRQASWGTFFSGMALGIVQSATSAPFFAGLAYLSTVGISSAAKYLAVFLYATLALSLPALSGLALGFVLRKPESGLARFIDGLRHRKEQMVALAGYVVAAMLIVLGLLSII</sequence>
<feature type="transmembrane region" description="Helical" evidence="1">
    <location>
        <begin position="6"/>
        <end position="26"/>
    </location>
</feature>
<dbReference type="AlphaFoldDB" id="A0A9X3LJR7"/>
<protein>
    <recommendedName>
        <fullName evidence="4">GAP family protein</fullName>
    </recommendedName>
</protein>
<feature type="transmembrane region" description="Helical" evidence="1">
    <location>
        <begin position="113"/>
        <end position="139"/>
    </location>
</feature>
<keyword evidence="1" id="KW-0812">Transmembrane</keyword>
<dbReference type="EMBL" id="JAKMUT010000003">
    <property type="protein sequence ID" value="MCZ9289437.1"/>
    <property type="molecule type" value="Genomic_DNA"/>
</dbReference>
<keyword evidence="3" id="KW-1185">Reference proteome</keyword>
<dbReference type="Proteomes" id="UP001146469">
    <property type="component" value="Unassembled WGS sequence"/>
</dbReference>